<evidence type="ECO:0000256" key="6">
    <source>
        <dbReference type="ARBA" id="ARBA00022692"/>
    </source>
</evidence>
<accession>A0A1H8UCS5</accession>
<dbReference type="Proteomes" id="UP000199657">
    <property type="component" value="Unassembled WGS sequence"/>
</dbReference>
<dbReference type="NCBIfam" id="TIGR01131">
    <property type="entry name" value="ATP_synt_6_or_A"/>
    <property type="match status" value="1"/>
</dbReference>
<dbReference type="SUPFAM" id="SSF81336">
    <property type="entry name" value="F1F0 ATP synthase subunit A"/>
    <property type="match status" value="1"/>
</dbReference>
<keyword evidence="4 12" id="KW-1003">Cell membrane</keyword>
<dbReference type="RefSeq" id="WP_091644758.1">
    <property type="nucleotide sequence ID" value="NZ_FOEG01000006.1"/>
</dbReference>
<dbReference type="PANTHER" id="PTHR42823">
    <property type="entry name" value="ATP SYNTHASE SUBUNIT A, CHLOROPLASTIC"/>
    <property type="match status" value="1"/>
</dbReference>
<keyword evidence="7 12" id="KW-0375">Hydrogen ion transport</keyword>
<dbReference type="GO" id="GO:0046933">
    <property type="term" value="F:proton-transporting ATP synthase activity, rotational mechanism"/>
    <property type="evidence" value="ECO:0007669"/>
    <property type="project" value="UniProtKB-UniRule"/>
</dbReference>
<dbReference type="EMBL" id="FOEG01000006">
    <property type="protein sequence ID" value="SEP00438.1"/>
    <property type="molecule type" value="Genomic_DNA"/>
</dbReference>
<reference evidence="14 15" key="1">
    <citation type="submission" date="2016-10" db="EMBL/GenBank/DDBJ databases">
        <authorList>
            <person name="de Groot N.N."/>
        </authorList>
    </citation>
    <scope>NUCLEOTIDE SEQUENCE [LARGE SCALE GENOMIC DNA]</scope>
    <source>
        <strain evidence="14 15">CGMCC 1.6291</strain>
    </source>
</reference>
<dbReference type="Pfam" id="PF00119">
    <property type="entry name" value="ATP-synt_A"/>
    <property type="match status" value="1"/>
</dbReference>
<dbReference type="CDD" id="cd00310">
    <property type="entry name" value="ATP-synt_Fo_a_6"/>
    <property type="match status" value="1"/>
</dbReference>
<organism evidence="14 15">
    <name type="scientific">Aquisalimonas asiatica</name>
    <dbReference type="NCBI Taxonomy" id="406100"/>
    <lineage>
        <taxon>Bacteria</taxon>
        <taxon>Pseudomonadati</taxon>
        <taxon>Pseudomonadota</taxon>
        <taxon>Gammaproteobacteria</taxon>
        <taxon>Chromatiales</taxon>
        <taxon>Ectothiorhodospiraceae</taxon>
        <taxon>Aquisalimonas</taxon>
    </lineage>
</organism>
<keyword evidence="5 12" id="KW-0138">CF(0)</keyword>
<dbReference type="STRING" id="406100.SAMN04488052_10660"/>
<keyword evidence="10 12" id="KW-0472">Membrane</keyword>
<dbReference type="OrthoDB" id="9789241at2"/>
<dbReference type="GO" id="GO:0045259">
    <property type="term" value="C:proton-transporting ATP synthase complex"/>
    <property type="evidence" value="ECO:0007669"/>
    <property type="project" value="UniProtKB-KW"/>
</dbReference>
<dbReference type="FunFam" id="1.20.120.220:FF:000002">
    <property type="entry name" value="ATP synthase subunit a"/>
    <property type="match status" value="1"/>
</dbReference>
<keyword evidence="6 12" id="KW-0812">Transmembrane</keyword>
<feature type="transmembrane region" description="Helical" evidence="12">
    <location>
        <begin position="130"/>
        <end position="153"/>
    </location>
</feature>
<feature type="transmembrane region" description="Helical" evidence="12">
    <location>
        <begin position="228"/>
        <end position="247"/>
    </location>
</feature>
<keyword evidence="9 12" id="KW-0406">Ion transport</keyword>
<evidence type="ECO:0000256" key="7">
    <source>
        <dbReference type="ARBA" id="ARBA00022781"/>
    </source>
</evidence>
<evidence type="ECO:0000256" key="11">
    <source>
        <dbReference type="ARBA" id="ARBA00023310"/>
    </source>
</evidence>
<dbReference type="NCBIfam" id="NF004477">
    <property type="entry name" value="PRK05815.1-1"/>
    <property type="match status" value="1"/>
</dbReference>
<dbReference type="InterPro" id="IPR035908">
    <property type="entry name" value="F0_ATP_A_sf"/>
</dbReference>
<evidence type="ECO:0000256" key="2">
    <source>
        <dbReference type="ARBA" id="ARBA00006810"/>
    </source>
</evidence>
<evidence type="ECO:0000256" key="1">
    <source>
        <dbReference type="ARBA" id="ARBA00004141"/>
    </source>
</evidence>
<evidence type="ECO:0000256" key="12">
    <source>
        <dbReference type="HAMAP-Rule" id="MF_01393"/>
    </source>
</evidence>
<evidence type="ECO:0000313" key="14">
    <source>
        <dbReference type="EMBL" id="SEP00438.1"/>
    </source>
</evidence>
<name>A0A1H8UCS5_9GAMM</name>
<feature type="transmembrane region" description="Helical" evidence="12">
    <location>
        <begin position="253"/>
        <end position="271"/>
    </location>
</feature>
<feature type="transmembrane region" description="Helical" evidence="12">
    <location>
        <begin position="165"/>
        <end position="187"/>
    </location>
</feature>
<evidence type="ECO:0000256" key="3">
    <source>
        <dbReference type="ARBA" id="ARBA00022448"/>
    </source>
</evidence>
<proteinExistence type="inferred from homology"/>
<evidence type="ECO:0000256" key="8">
    <source>
        <dbReference type="ARBA" id="ARBA00022989"/>
    </source>
</evidence>
<dbReference type="InterPro" id="IPR023011">
    <property type="entry name" value="ATP_synth_F0_asu_AS"/>
</dbReference>
<keyword evidence="8 12" id="KW-1133">Transmembrane helix</keyword>
<comment type="function">
    <text evidence="12 13">Key component of the proton channel; it plays a direct role in the translocation of protons across the membrane.</text>
</comment>
<evidence type="ECO:0000256" key="4">
    <source>
        <dbReference type="ARBA" id="ARBA00022475"/>
    </source>
</evidence>
<evidence type="ECO:0000256" key="13">
    <source>
        <dbReference type="RuleBase" id="RU000483"/>
    </source>
</evidence>
<dbReference type="InterPro" id="IPR000568">
    <property type="entry name" value="ATP_synth_F0_asu"/>
</dbReference>
<comment type="subcellular location">
    <subcellularLocation>
        <location evidence="12 13">Cell membrane</location>
        <topology evidence="12 13">Multi-pass membrane protein</topology>
    </subcellularLocation>
    <subcellularLocation>
        <location evidence="1">Membrane</location>
        <topology evidence="1">Multi-pass membrane protein</topology>
    </subcellularLocation>
</comment>
<feature type="transmembrane region" description="Helical" evidence="12">
    <location>
        <begin position="33"/>
        <end position="50"/>
    </location>
</feature>
<dbReference type="PANTHER" id="PTHR42823:SF3">
    <property type="entry name" value="ATP SYNTHASE SUBUNIT A, CHLOROPLASTIC"/>
    <property type="match status" value="1"/>
</dbReference>
<feature type="transmembrane region" description="Helical" evidence="12">
    <location>
        <begin position="87"/>
        <end position="110"/>
    </location>
</feature>
<keyword evidence="11 12" id="KW-0066">ATP synthesis</keyword>
<evidence type="ECO:0000256" key="10">
    <source>
        <dbReference type="ARBA" id="ARBA00023136"/>
    </source>
</evidence>
<comment type="similarity">
    <text evidence="2 12 13">Belongs to the ATPase A chain family.</text>
</comment>
<dbReference type="InterPro" id="IPR045082">
    <property type="entry name" value="ATP_syn_F0_a_bact/chloroplast"/>
</dbReference>
<keyword evidence="3 12" id="KW-0813">Transport</keyword>
<sequence>MSDNSSGVTGYIEHHLTHWQVGEGFWTLHLDSLLVSILLGGLFLLVFGMVSRRATAGVPGPLQNFVEMMVEFIDGISKDTFHGKNSLVAPMALTIFVWVFLMNFMDLIPIDLVPDTMGALGWDYFKVLPVVNLNITFGLSLSVLALIIGFSLYYKGIGGFIKELLFHPFGPWLMPFNLVLNIVELLAKPISLSLRLFGNLYAAELIFILIATLTLGFGTAWGEMLTSVSGLMLFAGQTILASIWAIFHILVVPLQAFIFMMLSVVYLSMAAEDH</sequence>
<evidence type="ECO:0000256" key="9">
    <source>
        <dbReference type="ARBA" id="ARBA00023065"/>
    </source>
</evidence>
<dbReference type="AlphaFoldDB" id="A0A1H8UCS5"/>
<dbReference type="PRINTS" id="PR00123">
    <property type="entry name" value="ATPASEA"/>
</dbReference>
<dbReference type="PROSITE" id="PS00449">
    <property type="entry name" value="ATPASE_A"/>
    <property type="match status" value="1"/>
</dbReference>
<evidence type="ECO:0000313" key="15">
    <source>
        <dbReference type="Proteomes" id="UP000199657"/>
    </source>
</evidence>
<keyword evidence="15" id="KW-1185">Reference proteome</keyword>
<protein>
    <recommendedName>
        <fullName evidence="12 13">ATP synthase subunit a</fullName>
    </recommendedName>
    <alternativeName>
        <fullName evidence="12">ATP synthase F0 sector subunit a</fullName>
    </alternativeName>
    <alternativeName>
        <fullName evidence="12">F-ATPase subunit 6</fullName>
    </alternativeName>
</protein>
<dbReference type="HAMAP" id="MF_01393">
    <property type="entry name" value="ATP_synth_a_bact"/>
    <property type="match status" value="1"/>
</dbReference>
<dbReference type="GO" id="GO:0005886">
    <property type="term" value="C:plasma membrane"/>
    <property type="evidence" value="ECO:0007669"/>
    <property type="project" value="UniProtKB-SubCell"/>
</dbReference>
<dbReference type="Gene3D" id="1.20.120.220">
    <property type="entry name" value="ATP synthase, F0 complex, subunit A"/>
    <property type="match status" value="1"/>
</dbReference>
<dbReference type="GO" id="GO:0042777">
    <property type="term" value="P:proton motive force-driven plasma membrane ATP synthesis"/>
    <property type="evidence" value="ECO:0007669"/>
    <property type="project" value="TreeGrafter"/>
</dbReference>
<feature type="transmembrane region" description="Helical" evidence="12">
    <location>
        <begin position="199"/>
        <end position="221"/>
    </location>
</feature>
<evidence type="ECO:0000256" key="5">
    <source>
        <dbReference type="ARBA" id="ARBA00022547"/>
    </source>
</evidence>
<gene>
    <name evidence="12" type="primary">atpB</name>
    <name evidence="14" type="ORF">SAMN04488052_10660</name>
</gene>